<dbReference type="RefSeq" id="XP_013758344.1">
    <property type="nucleotide sequence ID" value="XM_013902890.1"/>
</dbReference>
<gene>
    <name evidence="2" type="ORF">AMSG_04672</name>
</gene>
<sequence>MSVQAVWVAALVLAVASVACSAQGPSLYCPHWQCGGECCQAGSCVSDAKTGTERCECIGGWTNTTQGCDALSCPFNATMHLHPGNQAPPGPMPPWQQWHVCECANDYIGMACMTPTTNASCRYAADHSPEPHRAESSLIDTSNVIVNDISFACNITGSWNKQLGGHGTGYIRCQGGYSPEHSANNTCFISINTRMCSQVYCAQYATLVIKLANCAFALQADGKMHYECLHTEAGCANKAADYTCSTYLALVLSGVSGKSSFVCDPLGPS</sequence>
<dbReference type="EMBL" id="GL349452">
    <property type="protein sequence ID" value="KNC48927.1"/>
    <property type="molecule type" value="Genomic_DNA"/>
</dbReference>
<organism evidence="2 3">
    <name type="scientific">Thecamonas trahens ATCC 50062</name>
    <dbReference type="NCBI Taxonomy" id="461836"/>
    <lineage>
        <taxon>Eukaryota</taxon>
        <taxon>Apusozoa</taxon>
        <taxon>Apusomonadida</taxon>
        <taxon>Apusomonadidae</taxon>
        <taxon>Thecamonas</taxon>
    </lineage>
</organism>
<proteinExistence type="predicted"/>
<dbReference type="Proteomes" id="UP000054408">
    <property type="component" value="Unassembled WGS sequence"/>
</dbReference>
<reference evidence="2 3" key="1">
    <citation type="submission" date="2010-05" db="EMBL/GenBank/DDBJ databases">
        <title>The Genome Sequence of Thecamonas trahens ATCC 50062.</title>
        <authorList>
            <consortium name="The Broad Institute Genome Sequencing Platform"/>
            <person name="Russ C."/>
            <person name="Cuomo C."/>
            <person name="Shea T."/>
            <person name="Young S.K."/>
            <person name="Zeng Q."/>
            <person name="Koehrsen M."/>
            <person name="Haas B."/>
            <person name="Borodovsky M."/>
            <person name="Guigo R."/>
            <person name="Alvarado L."/>
            <person name="Berlin A."/>
            <person name="Bochicchio J."/>
            <person name="Borenstein D."/>
            <person name="Chapman S."/>
            <person name="Chen Z."/>
            <person name="Freedman E."/>
            <person name="Gellesch M."/>
            <person name="Goldberg J."/>
            <person name="Griggs A."/>
            <person name="Gujja S."/>
            <person name="Heilman E."/>
            <person name="Heiman D."/>
            <person name="Hepburn T."/>
            <person name="Howarth C."/>
            <person name="Jen D."/>
            <person name="Larson L."/>
            <person name="Mehta T."/>
            <person name="Park D."/>
            <person name="Pearson M."/>
            <person name="Roberts A."/>
            <person name="Saif S."/>
            <person name="Shenoy N."/>
            <person name="Sisk P."/>
            <person name="Stolte C."/>
            <person name="Sykes S."/>
            <person name="Thomson T."/>
            <person name="Walk T."/>
            <person name="White J."/>
            <person name="Yandava C."/>
            <person name="Burger G."/>
            <person name="Gray M.W."/>
            <person name="Holland P.W.H."/>
            <person name="King N."/>
            <person name="Lang F.B.F."/>
            <person name="Roger A.J."/>
            <person name="Ruiz-Trillo I."/>
            <person name="Lander E."/>
            <person name="Nusbaum C."/>
        </authorList>
    </citation>
    <scope>NUCLEOTIDE SEQUENCE [LARGE SCALE GENOMIC DNA]</scope>
    <source>
        <strain evidence="2 3">ATCC 50062</strain>
    </source>
</reference>
<name>A0A0L0D966_THETB</name>
<keyword evidence="3" id="KW-1185">Reference proteome</keyword>
<protein>
    <submittedName>
        <fullName evidence="2">ABC transporter</fullName>
    </submittedName>
</protein>
<keyword evidence="1" id="KW-0732">Signal</keyword>
<evidence type="ECO:0000313" key="2">
    <source>
        <dbReference type="EMBL" id="KNC48927.1"/>
    </source>
</evidence>
<dbReference type="AlphaFoldDB" id="A0A0L0D966"/>
<dbReference type="GeneID" id="25564206"/>
<feature type="signal peptide" evidence="1">
    <location>
        <begin position="1"/>
        <end position="22"/>
    </location>
</feature>
<accession>A0A0L0D966</accession>
<evidence type="ECO:0000313" key="3">
    <source>
        <dbReference type="Proteomes" id="UP000054408"/>
    </source>
</evidence>
<feature type="chain" id="PRO_5005536989" evidence="1">
    <location>
        <begin position="23"/>
        <end position="269"/>
    </location>
</feature>
<evidence type="ECO:0000256" key="1">
    <source>
        <dbReference type="SAM" id="SignalP"/>
    </source>
</evidence>